<sequence length="34" mass="4055">MISINITNIFQTSLYMPYLHISTRSKVPIKNWIM</sequence>
<comment type="caution">
    <text evidence="1">The sequence shown here is derived from an EMBL/GenBank/DDBJ whole genome shotgun (WGS) entry which is preliminary data.</text>
</comment>
<proteinExistence type="predicted"/>
<dbReference type="Proteomes" id="UP000032142">
    <property type="component" value="Unassembled WGS sequence"/>
</dbReference>
<accession>A0A0B0N0L7</accession>
<keyword evidence="2" id="KW-1185">Reference proteome</keyword>
<organism evidence="1 2">
    <name type="scientific">Gossypium arboreum</name>
    <name type="common">Tree cotton</name>
    <name type="synonym">Gossypium nanking</name>
    <dbReference type="NCBI Taxonomy" id="29729"/>
    <lineage>
        <taxon>Eukaryota</taxon>
        <taxon>Viridiplantae</taxon>
        <taxon>Streptophyta</taxon>
        <taxon>Embryophyta</taxon>
        <taxon>Tracheophyta</taxon>
        <taxon>Spermatophyta</taxon>
        <taxon>Magnoliopsida</taxon>
        <taxon>eudicotyledons</taxon>
        <taxon>Gunneridae</taxon>
        <taxon>Pentapetalae</taxon>
        <taxon>rosids</taxon>
        <taxon>malvids</taxon>
        <taxon>Malvales</taxon>
        <taxon>Malvaceae</taxon>
        <taxon>Malvoideae</taxon>
        <taxon>Gossypium</taxon>
    </lineage>
</organism>
<dbReference type="EMBL" id="JRRC01484537">
    <property type="protein sequence ID" value="KHG07903.1"/>
    <property type="molecule type" value="Genomic_DNA"/>
</dbReference>
<gene>
    <name evidence="1" type="ORF">F383_35337</name>
</gene>
<dbReference type="AlphaFoldDB" id="A0A0B0N0L7"/>
<reference evidence="2" key="1">
    <citation type="submission" date="2014-09" db="EMBL/GenBank/DDBJ databases">
        <authorList>
            <person name="Mudge J."/>
            <person name="Ramaraj T."/>
            <person name="Lindquist I.E."/>
            <person name="Bharti A.K."/>
            <person name="Sundararajan A."/>
            <person name="Cameron C.T."/>
            <person name="Woodward J.E."/>
            <person name="May G.D."/>
            <person name="Brubaker C."/>
            <person name="Broadhvest J."/>
            <person name="Wilkins T.A."/>
        </authorList>
    </citation>
    <scope>NUCLEOTIDE SEQUENCE</scope>
    <source>
        <strain evidence="2">cv. AKA8401</strain>
    </source>
</reference>
<name>A0A0B0N0L7_GOSAR</name>
<evidence type="ECO:0000313" key="2">
    <source>
        <dbReference type="Proteomes" id="UP000032142"/>
    </source>
</evidence>
<evidence type="ECO:0000313" key="1">
    <source>
        <dbReference type="EMBL" id="KHG07903.1"/>
    </source>
</evidence>
<protein>
    <submittedName>
        <fullName evidence="1">Uncharacterized protein</fullName>
    </submittedName>
</protein>